<dbReference type="Proteomes" id="UP001523262">
    <property type="component" value="Unassembled WGS sequence"/>
</dbReference>
<name>A0ABT0WLK9_9BACI</name>
<sequence length="146" mass="16962">MEESNFIYVTYISTTPEILWNALFDPKMTEQYWQHENVSDWQSGSKWEHRRFDNGEVLLVGKVIESASPRRLVLTWADPADADHEEKHTRVTFEIDPISDVVRLTVTHDRLKAGSEMLRDISDGWPKVLSSLKSLLEVGKPLPRLW</sequence>
<evidence type="ECO:0000259" key="2">
    <source>
        <dbReference type="Pfam" id="PF08327"/>
    </source>
</evidence>
<dbReference type="SUPFAM" id="SSF55961">
    <property type="entry name" value="Bet v1-like"/>
    <property type="match status" value="1"/>
</dbReference>
<comment type="caution">
    <text evidence="3">The sequence shown here is derived from an EMBL/GenBank/DDBJ whole genome shotgun (WGS) entry which is preliminary data.</text>
</comment>
<dbReference type="Gene3D" id="3.30.530.20">
    <property type="match status" value="1"/>
</dbReference>
<proteinExistence type="inferred from homology"/>
<dbReference type="EMBL" id="JAMQCR010000003">
    <property type="protein sequence ID" value="MCM2536002.1"/>
    <property type="molecule type" value="Genomic_DNA"/>
</dbReference>
<keyword evidence="4" id="KW-1185">Reference proteome</keyword>
<evidence type="ECO:0000256" key="1">
    <source>
        <dbReference type="ARBA" id="ARBA00006817"/>
    </source>
</evidence>
<reference evidence="3 4" key="1">
    <citation type="submission" date="2022-06" db="EMBL/GenBank/DDBJ databases">
        <authorList>
            <person name="Jeon C.O."/>
        </authorList>
    </citation>
    <scope>NUCLEOTIDE SEQUENCE [LARGE SCALE GENOMIC DNA]</scope>
    <source>
        <strain evidence="3 4">KCTC 13943</strain>
    </source>
</reference>
<organism evidence="3 4">
    <name type="scientific">Neobacillus pocheonensis</name>
    <dbReference type="NCBI Taxonomy" id="363869"/>
    <lineage>
        <taxon>Bacteria</taxon>
        <taxon>Bacillati</taxon>
        <taxon>Bacillota</taxon>
        <taxon>Bacilli</taxon>
        <taxon>Bacillales</taxon>
        <taxon>Bacillaceae</taxon>
        <taxon>Neobacillus</taxon>
    </lineage>
</organism>
<evidence type="ECO:0000313" key="3">
    <source>
        <dbReference type="EMBL" id="MCM2536002.1"/>
    </source>
</evidence>
<gene>
    <name evidence="3" type="ORF">NDK43_31565</name>
</gene>
<dbReference type="InterPro" id="IPR013538">
    <property type="entry name" value="ASHA1/2-like_C"/>
</dbReference>
<dbReference type="InterPro" id="IPR023393">
    <property type="entry name" value="START-like_dom_sf"/>
</dbReference>
<accession>A0ABT0WLK9</accession>
<dbReference type="CDD" id="cd08893">
    <property type="entry name" value="SRPBCC_CalC_Aha1-like_GntR-HTH"/>
    <property type="match status" value="1"/>
</dbReference>
<dbReference type="Pfam" id="PF08327">
    <property type="entry name" value="AHSA1"/>
    <property type="match status" value="1"/>
</dbReference>
<comment type="similarity">
    <text evidence="1">Belongs to the AHA1 family.</text>
</comment>
<feature type="domain" description="Activator of Hsp90 ATPase homologue 1/2-like C-terminal" evidence="2">
    <location>
        <begin position="14"/>
        <end position="137"/>
    </location>
</feature>
<protein>
    <submittedName>
        <fullName evidence="3">SRPBCC family protein</fullName>
    </submittedName>
</protein>
<evidence type="ECO:0000313" key="4">
    <source>
        <dbReference type="Proteomes" id="UP001523262"/>
    </source>
</evidence>